<evidence type="ECO:0000256" key="20">
    <source>
        <dbReference type="ARBA" id="ARBA00045548"/>
    </source>
</evidence>
<accession>A0A365XVV3</accession>
<evidence type="ECO:0000256" key="16">
    <source>
        <dbReference type="ARBA" id="ARBA00035717"/>
    </source>
</evidence>
<dbReference type="SUPFAM" id="SSF89550">
    <property type="entry name" value="PHP domain-like"/>
    <property type="match status" value="1"/>
</dbReference>
<evidence type="ECO:0000256" key="1">
    <source>
        <dbReference type="ARBA" id="ARBA00001946"/>
    </source>
</evidence>
<dbReference type="InterPro" id="IPR002008">
    <property type="entry name" value="DNA_pol_X_beta-like"/>
</dbReference>
<dbReference type="Gene3D" id="1.10.150.110">
    <property type="entry name" value="DNA polymerase beta, N-terminal domain-like"/>
    <property type="match status" value="1"/>
</dbReference>
<evidence type="ECO:0000256" key="11">
    <source>
        <dbReference type="ARBA" id="ARBA00022763"/>
    </source>
</evidence>
<dbReference type="EC" id="2.7.7.7" evidence="3"/>
<dbReference type="InterPro" id="IPR010996">
    <property type="entry name" value="HHH_MUS81"/>
</dbReference>
<evidence type="ECO:0000256" key="21">
    <source>
        <dbReference type="ARBA" id="ARBA00049244"/>
    </source>
</evidence>
<comment type="caution">
    <text evidence="25">The sequence shown here is derived from an EMBL/GenBank/DDBJ whole genome shotgun (WGS) entry which is preliminary data.</text>
</comment>
<evidence type="ECO:0000259" key="24">
    <source>
        <dbReference type="SMART" id="SM00483"/>
    </source>
</evidence>
<dbReference type="Proteomes" id="UP000253410">
    <property type="component" value="Unassembled WGS sequence"/>
</dbReference>
<evidence type="ECO:0000256" key="12">
    <source>
        <dbReference type="ARBA" id="ARBA00022843"/>
    </source>
</evidence>
<keyword evidence="9" id="KW-0548">Nucleotidyltransferase</keyword>
<dbReference type="InterPro" id="IPR043519">
    <property type="entry name" value="NT_sf"/>
</dbReference>
<dbReference type="EC" id="4.2.99.18" evidence="4"/>
<evidence type="ECO:0000259" key="23">
    <source>
        <dbReference type="SMART" id="SM00481"/>
    </source>
</evidence>
<dbReference type="EMBL" id="QFFJ01000002">
    <property type="protein sequence ID" value="RBL90141.1"/>
    <property type="molecule type" value="Genomic_DNA"/>
</dbReference>
<feature type="domain" description="Helix-hairpin-helix DNA-binding motif class 1" evidence="22">
    <location>
        <begin position="137"/>
        <end position="156"/>
    </location>
</feature>
<dbReference type="PRINTS" id="PR00869">
    <property type="entry name" value="DNAPOLX"/>
</dbReference>
<name>A0A365XVV3_9BACT</name>
<dbReference type="InterPro" id="IPR003141">
    <property type="entry name" value="Pol/His_phosphatase_N"/>
</dbReference>
<keyword evidence="8" id="KW-0808">Transferase</keyword>
<comment type="cofactor">
    <cofactor evidence="1">
        <name>Mg(2+)</name>
        <dbReference type="ChEBI" id="CHEBI:18420"/>
    </cofactor>
</comment>
<dbReference type="SUPFAM" id="SSF81301">
    <property type="entry name" value="Nucleotidyltransferase"/>
    <property type="match status" value="1"/>
</dbReference>
<dbReference type="InterPro" id="IPR029398">
    <property type="entry name" value="PolB_thumb"/>
</dbReference>
<evidence type="ECO:0000256" key="13">
    <source>
        <dbReference type="ARBA" id="ARBA00022932"/>
    </source>
</evidence>
<dbReference type="Gene3D" id="3.20.20.140">
    <property type="entry name" value="Metal-dependent hydrolases"/>
    <property type="match status" value="1"/>
</dbReference>
<feature type="domain" description="Helix-hairpin-helix DNA-binding motif class 1" evidence="22">
    <location>
        <begin position="102"/>
        <end position="121"/>
    </location>
</feature>
<dbReference type="InterPro" id="IPR002054">
    <property type="entry name" value="DNA-dir_DNA_pol_X"/>
</dbReference>
<keyword evidence="25" id="KW-0378">Hydrolase</keyword>
<gene>
    <name evidence="25" type="ORF">DF182_27120</name>
</gene>
<evidence type="ECO:0000256" key="8">
    <source>
        <dbReference type="ARBA" id="ARBA00022679"/>
    </source>
</evidence>
<comment type="subcellular location">
    <subcellularLocation>
        <location evidence="2">Cytoplasm</location>
    </subcellularLocation>
</comment>
<keyword evidence="25" id="KW-0269">Exonuclease</keyword>
<dbReference type="SUPFAM" id="SSF47802">
    <property type="entry name" value="DNA polymerase beta, N-terminal domain-like"/>
    <property type="match status" value="1"/>
</dbReference>
<comment type="function">
    <text evidence="20">Repair polymerase that plays a key role in base-excision repair. During this process, the damaged base is excised by specific DNA glycosylases, the DNA backbone is nicked at the abasic site by an apurinic/apyrimidic (AP) endonuclease, and POLB removes 5'-deoxyribose-phosphate from the preincised AP site acting as a 5'-deoxyribose-phosphate lyase (5'-dRP lyase); through its DNA polymerase activity, it adds one nucleotide to the 3' end of the arising single-nucleotide gap. Conducts 'gap-filling' DNA synthesis in a stepwise distributive fashion rather than in a processive fashion as for other DNA polymerases. It is also able to cleave sugar-phosphate bonds 3' to an intact AP site, acting as an AP lyase.</text>
</comment>
<dbReference type="Pfam" id="PF14520">
    <property type="entry name" value="HHH_5"/>
    <property type="match status" value="1"/>
</dbReference>
<dbReference type="InterPro" id="IPR027421">
    <property type="entry name" value="DNA_pol_lamdba_lyase_dom_sf"/>
</dbReference>
<dbReference type="GO" id="GO:0003887">
    <property type="term" value="F:DNA-directed DNA polymerase activity"/>
    <property type="evidence" value="ECO:0007669"/>
    <property type="project" value="UniProtKB-KW"/>
</dbReference>
<comment type="catalytic activity">
    <reaction evidence="19">
        <text>a 5'-end 2'-deoxyribose-2'-deoxyribonucleotide-DNA = (2E,4S)-4-hydroxypenten-2-al-5-phosphate + a 5'-end 5'-phospho-2'-deoxyribonucleoside-DNA + H(+)</text>
        <dbReference type="Rhea" id="RHEA:76255"/>
        <dbReference type="Rhea" id="RHEA-COMP:13180"/>
        <dbReference type="Rhea" id="RHEA-COMP:18657"/>
        <dbReference type="ChEBI" id="CHEBI:15378"/>
        <dbReference type="ChEBI" id="CHEBI:136412"/>
        <dbReference type="ChEBI" id="CHEBI:195194"/>
        <dbReference type="ChEBI" id="CHEBI:195195"/>
    </reaction>
</comment>
<comment type="catalytic activity">
    <reaction evidence="21">
        <text>DNA(n) + a 2'-deoxyribonucleoside 5'-triphosphate = DNA(n+1) + diphosphate</text>
        <dbReference type="Rhea" id="RHEA:22508"/>
        <dbReference type="Rhea" id="RHEA-COMP:17339"/>
        <dbReference type="Rhea" id="RHEA-COMP:17340"/>
        <dbReference type="ChEBI" id="CHEBI:33019"/>
        <dbReference type="ChEBI" id="CHEBI:61560"/>
        <dbReference type="ChEBI" id="CHEBI:173112"/>
        <dbReference type="EC" id="2.7.7.7"/>
    </reaction>
</comment>
<dbReference type="InterPro" id="IPR050243">
    <property type="entry name" value="PHP_phosphatase"/>
</dbReference>
<evidence type="ECO:0000256" key="9">
    <source>
        <dbReference type="ARBA" id="ARBA00022695"/>
    </source>
</evidence>
<proteinExistence type="predicted"/>
<keyword evidence="11" id="KW-0227">DNA damage</keyword>
<evidence type="ECO:0000256" key="18">
    <source>
        <dbReference type="ARBA" id="ARBA00044632"/>
    </source>
</evidence>
<dbReference type="PRINTS" id="PR00870">
    <property type="entry name" value="DNAPOLXBETA"/>
</dbReference>
<evidence type="ECO:0000256" key="14">
    <source>
        <dbReference type="ARBA" id="ARBA00023053"/>
    </source>
</evidence>
<dbReference type="CDD" id="cd00141">
    <property type="entry name" value="NT_POLXc"/>
    <property type="match status" value="1"/>
</dbReference>
<evidence type="ECO:0000256" key="17">
    <source>
        <dbReference type="ARBA" id="ARBA00035726"/>
    </source>
</evidence>
<keyword evidence="26" id="KW-1185">Reference proteome</keyword>
<evidence type="ECO:0000313" key="25">
    <source>
        <dbReference type="EMBL" id="RBL90141.1"/>
    </source>
</evidence>
<dbReference type="SMART" id="SM00278">
    <property type="entry name" value="HhH1"/>
    <property type="match status" value="3"/>
</dbReference>
<dbReference type="PANTHER" id="PTHR36928:SF1">
    <property type="entry name" value="PHOSPHATASE YCDX-RELATED"/>
    <property type="match status" value="1"/>
</dbReference>
<dbReference type="NCBIfam" id="NF006375">
    <property type="entry name" value="PRK08609.1"/>
    <property type="match status" value="1"/>
</dbReference>
<dbReference type="InterPro" id="IPR047967">
    <property type="entry name" value="PolX_PHP"/>
</dbReference>
<dbReference type="RefSeq" id="WP_113618892.1">
    <property type="nucleotide sequence ID" value="NZ_QFFJ01000002.1"/>
</dbReference>
<dbReference type="GO" id="GO:0003677">
    <property type="term" value="F:DNA binding"/>
    <property type="evidence" value="ECO:0007669"/>
    <property type="project" value="InterPro"/>
</dbReference>
<sequence>MIQTTENTIKQNATVARLLHHMASGYKYLGNQERFRAIAYEIAARTVNNLQADISAYAEDKKALDQLNGIGSSIAEKIIEYLKTGKVKKYEELKQQIPEELLDMMDITGFGPALVKVLHEQLGINTRAELLKAIDEGRLEGIKGFGNKKIENIKRGLHLFEEAQSRLLLWDALLAGNKILQAIRQFPEVRKAELAGSVRRGRETVGDIDIIVMATLKDQKKLADKIQKLPGIVRILAGGDTKVSLLLQNQTQVDVRIVTENAYGAALLYFTGSKEHNVRLRIIAREKGWKLNEYGLFDLKTDKYLAGKTEEEMYRYIGLQFIPPELREDKGEIDLAAKNKLPVLVTLKDIKGDMHLHSKWSDGEEEIEALARYVMKTFPQYEYLVVTDHSPSERISHGLEPDDFIRQFREIDQVNKKIGRDFIKKGVEVDILADGQLDLPDDLLEKFDWVVASIHSGLAQDNTQRLLKACEHPAVNCIGHPGGRLVGTRDAYPVNWRQLIDKAAATGTALEINAQPGRMDLQDDLVKMAIDKGVQLVIDTDAHAKMHFDLMQLGVTIARRGWCKKEDVLNTISWREVTALRNKKIKTKRKH</sequence>
<keyword evidence="6" id="KW-0488">Methylation</keyword>
<reference evidence="25 26" key="1">
    <citation type="submission" date="2018-05" db="EMBL/GenBank/DDBJ databases">
        <title>Chitinophaga sp. K3CV102501T nov., isolated from isolated from a monsoon evergreen broad-leaved forest soil.</title>
        <authorList>
            <person name="Lv Y."/>
        </authorList>
    </citation>
    <scope>NUCLEOTIDE SEQUENCE [LARGE SCALE GENOMIC DNA]</scope>
    <source>
        <strain evidence="25 26">GDMCC 1.1325</strain>
    </source>
</reference>
<dbReference type="InterPro" id="IPR037160">
    <property type="entry name" value="DNA_Pol_thumb_sf"/>
</dbReference>
<dbReference type="PANTHER" id="PTHR36928">
    <property type="entry name" value="PHOSPHATASE YCDX-RELATED"/>
    <property type="match status" value="1"/>
</dbReference>
<keyword evidence="12" id="KW-0832">Ubl conjugation</keyword>
<dbReference type="InterPro" id="IPR016195">
    <property type="entry name" value="Pol/histidinol_Pase-like"/>
</dbReference>
<dbReference type="Gene3D" id="3.30.210.10">
    <property type="entry name" value="DNA polymerase, thumb domain"/>
    <property type="match status" value="1"/>
</dbReference>
<dbReference type="CDD" id="cd07436">
    <property type="entry name" value="PHP_PolX"/>
    <property type="match status" value="1"/>
</dbReference>
<dbReference type="GO" id="GO:0008270">
    <property type="term" value="F:zinc ion binding"/>
    <property type="evidence" value="ECO:0007669"/>
    <property type="project" value="TreeGrafter"/>
</dbReference>
<feature type="domain" description="DNA-directed DNA polymerase X" evidence="24">
    <location>
        <begin position="9"/>
        <end position="328"/>
    </location>
</feature>
<evidence type="ECO:0000256" key="5">
    <source>
        <dbReference type="ARBA" id="ARBA00020020"/>
    </source>
</evidence>
<protein>
    <recommendedName>
        <fullName evidence="5">DNA polymerase beta</fullName>
        <ecNumber evidence="3">2.7.7.7</ecNumber>
        <ecNumber evidence="4">4.2.99.18</ecNumber>
    </recommendedName>
    <alternativeName>
        <fullName evidence="16">5'-deoxyribose-phosphate lyase</fullName>
    </alternativeName>
    <alternativeName>
        <fullName evidence="17">AP lyase</fullName>
    </alternativeName>
</protein>
<evidence type="ECO:0000256" key="6">
    <source>
        <dbReference type="ARBA" id="ARBA00022481"/>
    </source>
</evidence>
<dbReference type="OrthoDB" id="9808747at2"/>
<dbReference type="GO" id="GO:0006281">
    <property type="term" value="P:DNA repair"/>
    <property type="evidence" value="ECO:0007669"/>
    <property type="project" value="UniProtKB-KW"/>
</dbReference>
<dbReference type="GO" id="GO:0042578">
    <property type="term" value="F:phosphoric ester hydrolase activity"/>
    <property type="evidence" value="ECO:0007669"/>
    <property type="project" value="TreeGrafter"/>
</dbReference>
<evidence type="ECO:0000259" key="22">
    <source>
        <dbReference type="SMART" id="SM00278"/>
    </source>
</evidence>
<feature type="domain" description="Helix-hairpin-helix DNA-binding motif class 1" evidence="22">
    <location>
        <begin position="62"/>
        <end position="81"/>
    </location>
</feature>
<keyword evidence="13" id="KW-0239">DNA-directed DNA polymerase</keyword>
<evidence type="ECO:0000256" key="15">
    <source>
        <dbReference type="ARBA" id="ARBA00023204"/>
    </source>
</evidence>
<keyword evidence="15" id="KW-0234">DNA repair</keyword>
<dbReference type="Pfam" id="PF14716">
    <property type="entry name" value="HHH_8"/>
    <property type="match status" value="1"/>
</dbReference>
<dbReference type="InterPro" id="IPR003583">
    <property type="entry name" value="Hlx-hairpin-Hlx_DNA-bd_motif"/>
</dbReference>
<dbReference type="SMART" id="SM00481">
    <property type="entry name" value="POLIIIAc"/>
    <property type="match status" value="1"/>
</dbReference>
<organism evidence="25 26">
    <name type="scientific">Chitinophaga flava</name>
    <dbReference type="NCBI Taxonomy" id="2259036"/>
    <lineage>
        <taxon>Bacteria</taxon>
        <taxon>Pseudomonadati</taxon>
        <taxon>Bacteroidota</taxon>
        <taxon>Chitinophagia</taxon>
        <taxon>Chitinophagales</taxon>
        <taxon>Chitinophagaceae</taxon>
        <taxon>Chitinophaga</taxon>
    </lineage>
</organism>
<dbReference type="GO" id="GO:0140078">
    <property type="term" value="F:class I DNA-(apurinic or apyrimidinic site) endonuclease activity"/>
    <property type="evidence" value="ECO:0007669"/>
    <property type="project" value="UniProtKB-EC"/>
</dbReference>
<dbReference type="SMART" id="SM00483">
    <property type="entry name" value="POLXc"/>
    <property type="match status" value="1"/>
</dbReference>
<evidence type="ECO:0000256" key="2">
    <source>
        <dbReference type="ARBA" id="ARBA00004496"/>
    </source>
</evidence>
<dbReference type="Gene3D" id="3.30.460.10">
    <property type="entry name" value="Beta Polymerase, domain 2"/>
    <property type="match status" value="1"/>
</dbReference>
<evidence type="ECO:0000256" key="10">
    <source>
        <dbReference type="ARBA" id="ARBA00022705"/>
    </source>
</evidence>
<dbReference type="GO" id="GO:0005829">
    <property type="term" value="C:cytosol"/>
    <property type="evidence" value="ECO:0007669"/>
    <property type="project" value="TreeGrafter"/>
</dbReference>
<evidence type="ECO:0000313" key="26">
    <source>
        <dbReference type="Proteomes" id="UP000253410"/>
    </source>
</evidence>
<comment type="catalytic activity">
    <reaction evidence="18">
        <text>2'-deoxyribonucleotide-(2'-deoxyribose 5'-phosphate)-2'-deoxyribonucleotide-DNA = a 3'-end 2'-deoxyribonucleotide-(2,3-dehydro-2,3-deoxyribose 5'-phosphate)-DNA + a 5'-end 5'-phospho-2'-deoxyribonucleoside-DNA + H(+)</text>
        <dbReference type="Rhea" id="RHEA:66592"/>
        <dbReference type="Rhea" id="RHEA-COMP:13180"/>
        <dbReference type="Rhea" id="RHEA-COMP:16897"/>
        <dbReference type="Rhea" id="RHEA-COMP:17067"/>
        <dbReference type="ChEBI" id="CHEBI:15378"/>
        <dbReference type="ChEBI" id="CHEBI:136412"/>
        <dbReference type="ChEBI" id="CHEBI:157695"/>
        <dbReference type="ChEBI" id="CHEBI:167181"/>
        <dbReference type="EC" id="4.2.99.18"/>
    </reaction>
</comment>
<feature type="domain" description="Polymerase/histidinol phosphatase N-terminal" evidence="23">
    <location>
        <begin position="352"/>
        <end position="433"/>
    </location>
</feature>
<keyword evidence="25" id="KW-0540">Nuclease</keyword>
<keyword evidence="14" id="KW-0915">Sodium</keyword>
<keyword evidence="7" id="KW-0237">DNA synthesis</keyword>
<dbReference type="Pfam" id="PF14791">
    <property type="entry name" value="DNA_pol_B_thumb"/>
    <property type="match status" value="1"/>
</dbReference>
<evidence type="ECO:0000256" key="4">
    <source>
        <dbReference type="ARBA" id="ARBA00012720"/>
    </source>
</evidence>
<dbReference type="GO" id="GO:0004527">
    <property type="term" value="F:exonuclease activity"/>
    <property type="evidence" value="ECO:0007669"/>
    <property type="project" value="UniProtKB-KW"/>
</dbReference>
<evidence type="ECO:0000256" key="3">
    <source>
        <dbReference type="ARBA" id="ARBA00012417"/>
    </source>
</evidence>
<keyword evidence="10" id="KW-0235">DNA replication</keyword>
<dbReference type="InterPro" id="IPR022312">
    <property type="entry name" value="DNA_pol_X"/>
</dbReference>
<evidence type="ECO:0000256" key="7">
    <source>
        <dbReference type="ARBA" id="ARBA00022634"/>
    </source>
</evidence>
<dbReference type="InterPro" id="IPR022311">
    <property type="entry name" value="PolX-like"/>
</dbReference>
<dbReference type="Gene3D" id="1.10.150.20">
    <property type="entry name" value="5' to 3' exonuclease, C-terminal subdomain"/>
    <property type="match status" value="1"/>
</dbReference>
<dbReference type="AlphaFoldDB" id="A0A365XVV3"/>
<dbReference type="PIRSF" id="PIRSF005047">
    <property type="entry name" value="UCP005047_YshC"/>
    <property type="match status" value="1"/>
</dbReference>
<evidence type="ECO:0000256" key="19">
    <source>
        <dbReference type="ARBA" id="ARBA00044678"/>
    </source>
</evidence>